<sequence>MEECGADDDLLERARRLCLAAQAISDAFPVFTRAVPQGNQTDEHTRDLKTGNTVQQRPQKQQGEKSHTEGKPQTERVSLAAPVKRKRSLKKQNSGLGLSNNQETLVVLPEIKTLSEEQRKARDAEKIRHAQERARARVSRTNQFDQMEAERELEIKRQLSLQQAEKLDEKEKLLEQSRLRAEERIRVNKQAINHVTAEKAQILVPEKPAHDPAKLKRFRRKTLARLQALPHTPNNPAPIGQQREPSETPEAAFERDEDHETERRQKEKKLRQETAERMRRLRAIEEAQKQKELELIEQGLQQFKDRQRELDRVAKGFGCQRKLNSVPKRQTPDPMSSDNQDAVVGAQPLEDLTDEEKERITLSLKDAIANEYISTIIQPDDALLAEENAEQMERPEKFTPTLEISIDDHERTILAASSVASGGRRKLPPWKRPPVPVLPTEFYSCKAVILPAAATPNECPTNDDAHGGHHTTVSNITS</sequence>
<reference evidence="4" key="1">
    <citation type="journal article" date="2010" name="Genome Biol.">
        <title>Genome sequence of the necrotrophic plant pathogen Pythium ultimum reveals original pathogenicity mechanisms and effector repertoire.</title>
        <authorList>
            <person name="Levesque C.A."/>
            <person name="Brouwer H."/>
            <person name="Cano L."/>
            <person name="Hamilton J.P."/>
            <person name="Holt C."/>
            <person name="Huitema E."/>
            <person name="Raffaele S."/>
            <person name="Robideau G.P."/>
            <person name="Thines M."/>
            <person name="Win J."/>
            <person name="Zerillo M.M."/>
            <person name="Beakes G.W."/>
            <person name="Boore J.L."/>
            <person name="Busam D."/>
            <person name="Dumas B."/>
            <person name="Ferriera S."/>
            <person name="Fuerstenberg S.I."/>
            <person name="Gachon C.M."/>
            <person name="Gaulin E."/>
            <person name="Govers F."/>
            <person name="Grenville-Briggs L."/>
            <person name="Horner N."/>
            <person name="Hostetler J."/>
            <person name="Jiang R.H."/>
            <person name="Johnson J."/>
            <person name="Krajaejun T."/>
            <person name="Lin H."/>
            <person name="Meijer H.J."/>
            <person name="Moore B."/>
            <person name="Morris P."/>
            <person name="Phuntmart V."/>
            <person name="Puiu D."/>
            <person name="Shetty J."/>
            <person name="Stajich J.E."/>
            <person name="Tripathy S."/>
            <person name="Wawra S."/>
            <person name="van West P."/>
            <person name="Whitty B.R."/>
            <person name="Coutinho P.M."/>
            <person name="Henrissat B."/>
            <person name="Martin F."/>
            <person name="Thomas P.D."/>
            <person name="Tyler B.M."/>
            <person name="De Vries R.P."/>
            <person name="Kamoun S."/>
            <person name="Yandell M."/>
            <person name="Tisserat N."/>
            <person name="Buell C.R."/>
        </authorList>
    </citation>
    <scope>NUCLEOTIDE SEQUENCE</scope>
    <source>
        <strain evidence="4">DAOM:BR144</strain>
    </source>
</reference>
<accession>K3WHL1</accession>
<feature type="region of interest" description="Disordered" evidence="2">
    <location>
        <begin position="225"/>
        <end position="274"/>
    </location>
</feature>
<keyword evidence="4" id="KW-1185">Reference proteome</keyword>
<evidence type="ECO:0000256" key="2">
    <source>
        <dbReference type="SAM" id="MobiDB-lite"/>
    </source>
</evidence>
<feature type="compositionally biased region" description="Basic and acidic residues" evidence="2">
    <location>
        <begin position="62"/>
        <end position="74"/>
    </location>
</feature>
<dbReference type="HOGENOM" id="CLU_571759_0_0_1"/>
<protein>
    <submittedName>
        <fullName evidence="3">Uncharacterized protein</fullName>
    </submittedName>
</protein>
<evidence type="ECO:0000313" key="3">
    <source>
        <dbReference type="EnsemblProtists" id="PYU1_T004453"/>
    </source>
</evidence>
<evidence type="ECO:0000256" key="1">
    <source>
        <dbReference type="SAM" id="Coils"/>
    </source>
</evidence>
<dbReference type="AlphaFoldDB" id="K3WHL1"/>
<dbReference type="VEuPathDB" id="FungiDB:PYU1_G004443"/>
<dbReference type="STRING" id="431595.K3WHL1"/>
<organism evidence="3 4">
    <name type="scientific">Globisporangium ultimum (strain ATCC 200006 / CBS 805.95 / DAOM BR144)</name>
    <name type="common">Pythium ultimum</name>
    <dbReference type="NCBI Taxonomy" id="431595"/>
    <lineage>
        <taxon>Eukaryota</taxon>
        <taxon>Sar</taxon>
        <taxon>Stramenopiles</taxon>
        <taxon>Oomycota</taxon>
        <taxon>Peronosporomycetes</taxon>
        <taxon>Pythiales</taxon>
        <taxon>Pythiaceae</taxon>
        <taxon>Globisporangium</taxon>
    </lineage>
</organism>
<evidence type="ECO:0000313" key="4">
    <source>
        <dbReference type="Proteomes" id="UP000019132"/>
    </source>
</evidence>
<dbReference type="InParanoid" id="K3WHL1"/>
<dbReference type="EMBL" id="GL376631">
    <property type="status" value="NOT_ANNOTATED_CDS"/>
    <property type="molecule type" value="Genomic_DNA"/>
</dbReference>
<feature type="compositionally biased region" description="Polar residues" evidence="2">
    <location>
        <begin position="50"/>
        <end position="61"/>
    </location>
</feature>
<dbReference type="EnsemblProtists" id="PYU1_T004453">
    <property type="protein sequence ID" value="PYU1_T004453"/>
    <property type="gene ID" value="PYU1_G004443"/>
</dbReference>
<proteinExistence type="predicted"/>
<dbReference type="Proteomes" id="UP000019132">
    <property type="component" value="Unassembled WGS sequence"/>
</dbReference>
<keyword evidence="1" id="KW-0175">Coiled coil</keyword>
<feature type="region of interest" description="Disordered" evidence="2">
    <location>
        <begin position="35"/>
        <end position="97"/>
    </location>
</feature>
<feature type="coiled-coil region" evidence="1">
    <location>
        <begin position="114"/>
        <end position="184"/>
    </location>
</feature>
<feature type="compositionally biased region" description="Basic and acidic residues" evidence="2">
    <location>
        <begin position="252"/>
        <end position="274"/>
    </location>
</feature>
<dbReference type="eggNOG" id="ENOG502SV6J">
    <property type="taxonomic scope" value="Eukaryota"/>
</dbReference>
<reference evidence="4" key="2">
    <citation type="submission" date="2010-04" db="EMBL/GenBank/DDBJ databases">
        <authorList>
            <person name="Buell R."/>
            <person name="Hamilton J."/>
            <person name="Hostetler J."/>
        </authorList>
    </citation>
    <scope>NUCLEOTIDE SEQUENCE [LARGE SCALE GENOMIC DNA]</scope>
    <source>
        <strain evidence="4">DAOM:BR144</strain>
    </source>
</reference>
<name>K3WHL1_GLOUD</name>
<reference evidence="3" key="3">
    <citation type="submission" date="2015-02" db="UniProtKB">
        <authorList>
            <consortium name="EnsemblProtists"/>
        </authorList>
    </citation>
    <scope>IDENTIFICATION</scope>
    <source>
        <strain evidence="3">DAOM BR144</strain>
    </source>
</reference>